<dbReference type="Proteomes" id="UP000199026">
    <property type="component" value="Unassembled WGS sequence"/>
</dbReference>
<evidence type="ECO:0000256" key="5">
    <source>
        <dbReference type="ARBA" id="ARBA00022691"/>
    </source>
</evidence>
<comment type="catalytic activity">
    <reaction evidence="6">
        <text>guanosine(527) in 16S rRNA + S-adenosyl-L-methionine = N(7)-methylguanosine(527) in 16S rRNA + S-adenosyl-L-homocysteine</text>
        <dbReference type="Rhea" id="RHEA:42732"/>
        <dbReference type="Rhea" id="RHEA-COMP:10209"/>
        <dbReference type="Rhea" id="RHEA-COMP:10210"/>
        <dbReference type="ChEBI" id="CHEBI:57856"/>
        <dbReference type="ChEBI" id="CHEBI:59789"/>
        <dbReference type="ChEBI" id="CHEBI:74269"/>
        <dbReference type="ChEBI" id="CHEBI:74480"/>
        <dbReference type="EC" id="2.1.1.170"/>
    </reaction>
</comment>
<keyword evidence="3 6" id="KW-0489">Methyltransferase</keyword>
<accession>A0A1H3ML02</accession>
<dbReference type="GO" id="GO:0005829">
    <property type="term" value="C:cytosol"/>
    <property type="evidence" value="ECO:0007669"/>
    <property type="project" value="TreeGrafter"/>
</dbReference>
<comment type="similarity">
    <text evidence="6">Belongs to the methyltransferase superfamily. RNA methyltransferase RsmG family.</text>
</comment>
<keyword evidence="8" id="KW-1185">Reference proteome</keyword>
<feature type="binding site" evidence="6">
    <location>
        <position position="134"/>
    </location>
    <ligand>
        <name>S-adenosyl-L-methionine</name>
        <dbReference type="ChEBI" id="CHEBI:59789"/>
    </ligand>
</feature>
<comment type="caution">
    <text evidence="6">Lacks conserved residue(s) required for the propagation of feature annotation.</text>
</comment>
<feature type="binding site" evidence="6">
    <location>
        <begin position="120"/>
        <end position="121"/>
    </location>
    <ligand>
        <name>S-adenosyl-L-methionine</name>
        <dbReference type="ChEBI" id="CHEBI:59789"/>
    </ligand>
</feature>
<dbReference type="PANTHER" id="PTHR31760:SF0">
    <property type="entry name" value="S-ADENOSYL-L-METHIONINE-DEPENDENT METHYLTRANSFERASES SUPERFAMILY PROTEIN"/>
    <property type="match status" value="1"/>
</dbReference>
<dbReference type="InterPro" id="IPR029063">
    <property type="entry name" value="SAM-dependent_MTases_sf"/>
</dbReference>
<sequence>MKGLESVSRETLAKLQVYADTLIKWNPKINLVAKSTIDDLWDRHIIDSLQIMRHIPEGPQHIVDIGSGGGFPGLVLAIASSEARPEALITMIESDQRKSAFLRTVLRETGVSATVLTERIEKAPAQSADVLTARALADLSLLLEFAEQHLKKEGTAFFLKGKNWRTELQKAQEVWQFDYEEVTSETNVEAVLLVIKGIERV</sequence>
<dbReference type="STRING" id="576131.SAMN05444486_103682"/>
<dbReference type="GeneID" id="78125624"/>
<reference evidence="7 8" key="1">
    <citation type="submission" date="2016-10" db="EMBL/GenBank/DDBJ databases">
        <authorList>
            <person name="de Groot N.N."/>
        </authorList>
    </citation>
    <scope>NUCLEOTIDE SEQUENCE [LARGE SCALE GENOMIC DNA]</scope>
    <source>
        <strain evidence="7 8">DSM 24677</strain>
    </source>
</reference>
<evidence type="ECO:0000313" key="7">
    <source>
        <dbReference type="EMBL" id="SDY77361.1"/>
    </source>
</evidence>
<dbReference type="RefSeq" id="WP_089893534.1">
    <property type="nucleotide sequence ID" value="NZ_CALJFH010000020.1"/>
</dbReference>
<dbReference type="InterPro" id="IPR003682">
    <property type="entry name" value="rRNA_ssu_MeTfrase_G"/>
</dbReference>
<name>A0A1H3ML02_9RHOB</name>
<dbReference type="OrthoDB" id="9808773at2"/>
<keyword evidence="2 6" id="KW-0698">rRNA processing</keyword>
<dbReference type="EMBL" id="FNPR01000003">
    <property type="protein sequence ID" value="SDY77361.1"/>
    <property type="molecule type" value="Genomic_DNA"/>
</dbReference>
<dbReference type="PIRSF" id="PIRSF003078">
    <property type="entry name" value="GidB"/>
    <property type="match status" value="1"/>
</dbReference>
<keyword evidence="5 6" id="KW-0949">S-adenosyl-L-methionine</keyword>
<feature type="binding site" evidence="6">
    <location>
        <position position="71"/>
    </location>
    <ligand>
        <name>S-adenosyl-L-methionine</name>
        <dbReference type="ChEBI" id="CHEBI:59789"/>
    </ligand>
</feature>
<evidence type="ECO:0000256" key="6">
    <source>
        <dbReference type="HAMAP-Rule" id="MF_00074"/>
    </source>
</evidence>
<dbReference type="Gene3D" id="3.40.50.150">
    <property type="entry name" value="Vaccinia Virus protein VP39"/>
    <property type="match status" value="1"/>
</dbReference>
<protein>
    <recommendedName>
        <fullName evidence="6">Ribosomal RNA small subunit methyltransferase G</fullName>
        <ecNumber evidence="6">2.1.1.170</ecNumber>
    </recommendedName>
    <alternativeName>
        <fullName evidence="6">16S rRNA 7-methylguanosine methyltransferase</fullName>
        <shortName evidence="6">16S rRNA m7G methyltransferase</shortName>
    </alternativeName>
</protein>
<dbReference type="PANTHER" id="PTHR31760">
    <property type="entry name" value="S-ADENOSYL-L-METHIONINE-DEPENDENT METHYLTRANSFERASES SUPERFAMILY PROTEIN"/>
    <property type="match status" value="1"/>
</dbReference>
<evidence type="ECO:0000313" key="8">
    <source>
        <dbReference type="Proteomes" id="UP000199026"/>
    </source>
</evidence>
<evidence type="ECO:0000256" key="1">
    <source>
        <dbReference type="ARBA" id="ARBA00022490"/>
    </source>
</evidence>
<dbReference type="Pfam" id="PF02527">
    <property type="entry name" value="GidB"/>
    <property type="match status" value="1"/>
</dbReference>
<evidence type="ECO:0000256" key="4">
    <source>
        <dbReference type="ARBA" id="ARBA00022679"/>
    </source>
</evidence>
<dbReference type="NCBIfam" id="TIGR00138">
    <property type="entry name" value="rsmG_gidB"/>
    <property type="match status" value="1"/>
</dbReference>
<dbReference type="SUPFAM" id="SSF53335">
    <property type="entry name" value="S-adenosyl-L-methionine-dependent methyltransferases"/>
    <property type="match status" value="1"/>
</dbReference>
<comment type="function">
    <text evidence="6">Specifically methylates the N7 position of guanine in position 527 of 16S rRNA.</text>
</comment>
<dbReference type="AlphaFoldDB" id="A0A1H3ML02"/>
<comment type="subcellular location">
    <subcellularLocation>
        <location evidence="6">Cytoplasm</location>
    </subcellularLocation>
</comment>
<keyword evidence="1 6" id="KW-0963">Cytoplasm</keyword>
<gene>
    <name evidence="6" type="primary">rsmG</name>
    <name evidence="7" type="ORF">SAMN05444486_103682</name>
</gene>
<dbReference type="HAMAP" id="MF_00074">
    <property type="entry name" value="16SrRNA_methyltr_G"/>
    <property type="match status" value="1"/>
</dbReference>
<evidence type="ECO:0000256" key="3">
    <source>
        <dbReference type="ARBA" id="ARBA00022603"/>
    </source>
</evidence>
<organism evidence="7 8">
    <name type="scientific">Lentibacter algarum</name>
    <dbReference type="NCBI Taxonomy" id="576131"/>
    <lineage>
        <taxon>Bacteria</taxon>
        <taxon>Pseudomonadati</taxon>
        <taxon>Pseudomonadota</taxon>
        <taxon>Alphaproteobacteria</taxon>
        <taxon>Rhodobacterales</taxon>
        <taxon>Roseobacteraceae</taxon>
        <taxon>Lentibacter</taxon>
    </lineage>
</organism>
<dbReference type="EC" id="2.1.1.170" evidence="6"/>
<keyword evidence="4 6" id="KW-0808">Transferase</keyword>
<evidence type="ECO:0000256" key="2">
    <source>
        <dbReference type="ARBA" id="ARBA00022552"/>
    </source>
</evidence>
<dbReference type="GO" id="GO:0070043">
    <property type="term" value="F:rRNA (guanine-N7-)-methyltransferase activity"/>
    <property type="evidence" value="ECO:0007669"/>
    <property type="project" value="UniProtKB-UniRule"/>
</dbReference>
<feature type="binding site" evidence="6">
    <location>
        <position position="66"/>
    </location>
    <ligand>
        <name>S-adenosyl-L-methionine</name>
        <dbReference type="ChEBI" id="CHEBI:59789"/>
    </ligand>
</feature>
<proteinExistence type="inferred from homology"/>